<feature type="region of interest" description="Disordered" evidence="1">
    <location>
        <begin position="34"/>
        <end position="54"/>
    </location>
</feature>
<name>A0A517E190_9FIRM</name>
<dbReference type="Proteomes" id="UP000320776">
    <property type="component" value="Chromosome"/>
</dbReference>
<dbReference type="KEGG" id="sted:SPTER_48540"/>
<keyword evidence="3" id="KW-1185">Reference proteome</keyword>
<reference evidence="2 3" key="1">
    <citation type="submission" date="2019-02" db="EMBL/GenBank/DDBJ databases">
        <title>Closed genome of Sporomusa termitida DSM 4440.</title>
        <authorList>
            <person name="Poehlein A."/>
            <person name="Daniel R."/>
        </authorList>
    </citation>
    <scope>NUCLEOTIDE SEQUENCE [LARGE SCALE GENOMIC DNA]</scope>
    <source>
        <strain evidence="2 3">DSM 4440</strain>
    </source>
</reference>
<accession>A0A517E190</accession>
<protein>
    <submittedName>
        <fullName evidence="2">Uncharacterized protein</fullName>
    </submittedName>
</protein>
<proteinExistence type="predicted"/>
<sequence>MFSTASRKAIAAFVVGAFILGGITIPLIAQAEATTEDRPAHHQKHRKLDPEQTAKRLSTEFGLDESLISKYQQEGKNDKDLYHAAFYAKVSGQSFESVLALKTETNTWKDVADTLGIDKEQAKAVRQELAAKRISLKYGLNQEDIQNLFNQGYQHRDIAMAGLLAKQSNQAIEQVMSMKKVNNTWHDVAAELGIDLKALKQEAGRNKHNPKS</sequence>
<dbReference type="OrthoDB" id="1669152at2"/>
<dbReference type="EMBL" id="CP036259">
    <property type="protein sequence ID" value="QDR83370.1"/>
    <property type="molecule type" value="Genomic_DNA"/>
</dbReference>
<evidence type="ECO:0000313" key="2">
    <source>
        <dbReference type="EMBL" id="QDR83370.1"/>
    </source>
</evidence>
<gene>
    <name evidence="2" type="ORF">SPTER_48540</name>
</gene>
<evidence type="ECO:0000256" key="1">
    <source>
        <dbReference type="SAM" id="MobiDB-lite"/>
    </source>
</evidence>
<organism evidence="2 3">
    <name type="scientific">Sporomusa termitida</name>
    <dbReference type="NCBI Taxonomy" id="2377"/>
    <lineage>
        <taxon>Bacteria</taxon>
        <taxon>Bacillati</taxon>
        <taxon>Bacillota</taxon>
        <taxon>Negativicutes</taxon>
        <taxon>Selenomonadales</taxon>
        <taxon>Sporomusaceae</taxon>
        <taxon>Sporomusa</taxon>
    </lineage>
</organism>
<evidence type="ECO:0000313" key="3">
    <source>
        <dbReference type="Proteomes" id="UP000320776"/>
    </source>
</evidence>
<dbReference type="RefSeq" id="WP_144352655.1">
    <property type="nucleotide sequence ID" value="NZ_CP036259.1"/>
</dbReference>
<dbReference type="AlphaFoldDB" id="A0A517E190"/>